<dbReference type="STRING" id="1227465.C463_00435"/>
<organism evidence="2 3">
    <name type="scientific">Halorubrum californiense DSM 19288</name>
    <dbReference type="NCBI Taxonomy" id="1227465"/>
    <lineage>
        <taxon>Archaea</taxon>
        <taxon>Methanobacteriati</taxon>
        <taxon>Methanobacteriota</taxon>
        <taxon>Stenosarchaea group</taxon>
        <taxon>Halobacteria</taxon>
        <taxon>Halobacteriales</taxon>
        <taxon>Haloferacaceae</taxon>
        <taxon>Halorubrum</taxon>
    </lineage>
</organism>
<dbReference type="GO" id="GO:0003676">
    <property type="term" value="F:nucleic acid binding"/>
    <property type="evidence" value="ECO:0007669"/>
    <property type="project" value="InterPro"/>
</dbReference>
<dbReference type="Pfam" id="PF14258">
    <property type="entry name" value="DUF4350"/>
    <property type="match status" value="1"/>
</dbReference>
<dbReference type="GO" id="GO:0004518">
    <property type="term" value="F:nuclease activity"/>
    <property type="evidence" value="ECO:0007669"/>
    <property type="project" value="InterPro"/>
</dbReference>
<name>M0EPC7_9EURY</name>
<keyword evidence="3" id="KW-1185">Reference proteome</keyword>
<dbReference type="SUPFAM" id="SSF52317">
    <property type="entry name" value="Class I glutamine amidotransferase-like"/>
    <property type="match status" value="1"/>
</dbReference>
<dbReference type="SUPFAM" id="SSF50199">
    <property type="entry name" value="Staphylococcal nuclease"/>
    <property type="match status" value="1"/>
</dbReference>
<dbReference type="InterPro" id="IPR029062">
    <property type="entry name" value="Class_I_gatase-like"/>
</dbReference>
<protein>
    <submittedName>
        <fullName evidence="2">Nuclease</fullName>
    </submittedName>
</protein>
<dbReference type="EMBL" id="AOJK01000005">
    <property type="protein sequence ID" value="ELZ48777.1"/>
    <property type="molecule type" value="Genomic_DNA"/>
</dbReference>
<sequence length="1352" mass="139928">MIAGKQTGTILLVVALLASVVAVGGVAAQDGSSSDEIVVGETTIDAQFIGTVSDPGTITVTATNITGQPDTITFTIGGEPVATAAVSNGSAATMIDPTTLSVDPGTATVSVQEYTVTAPATVETVHEVRDLDAGFNLVSVPQPATLSAEDIGAINRWDPTTQTYGTVIDNEFDDVTALQNGLYVSGTTDAARLGYTFIDTVPRPGTAPIEPGWNFVSSNFAIDSAEAGDSRTLEADLINVDTSSIVAFRADFGQPLTASDSVGAFDAYWVFNGGDSSRDRAIITPSYDPQTRATTLGVEPTASLKFRDQVTTTNQDVTVENVSANVNSAVVVTYEANGELVVAGVTSVAASDLNGDDVTVSVADGGGLSGEHTAHVIPTDRLSSQYAPGETVSDDTAAGVLAQASATISAPAEPDDPDADAAPVMLDSVSSLLNANSEPLTNDSIIAVSAEPTATNADEDGNGDAVSYPAETDIPVVAIDGSVVGVTGPFVASDTDFLYGNEEVMLNIYDELLGGSGTIVHDEGHGQFYSLAANGGDDFQTFASYAESNGYTYKATSDITANLSSADAVVITSPSDAFSRSERDALAEFAANGGVVILHDQSDYNNFDATANHNEIASALNASFRFNDDQVVDPENNTGAQFVPVTENYNTEAFPTLFADRNGLGVDLNVNETYTVDVVGVTDGDTVDVEFASGTVETVRIVGLDTPETGSTDERLQEYEGIDDGPALKTAGDNATAYAQEQLAGETVTLRFDENEGLRGNFGRLLGFIELADGSVYNEEVIEDGWARVYDSGFDQHDSYWELEQTARANNDGIWELSDPAATPETGDGEFSDVFMPEPVAVSGGEVAVSAESGEPLVAVDTAANVAVVGAPLIEEGFEAGEGGPGVATYGNYPFLTNTIAAVSDADSGPVVIDNGHGQFASDAAVSAEDAAYYQRYLEGQSPGNESFIGFEASTNLTTEAGPELLSEDGTPAARALIISAPTTELTATERATVAAFADAGGAVILLGSAADQDAVSNFEPVLTELNANVGFTNEAVTDGANSLTDDPAVFTTGNVSDAYADLFTPFTAENTTPTQPSDVGPVMLDSVSSLLNANGEPLTDDSVVAVSAESTATNSDTDGNGDAVSYPAETDIPVVAVDGSVVGVTGPFVASDTNFSYGNEEVMLNIYDELLGGSGTIVHDEGHGQFYTVAPNGGDDFQEFASYAEANGYTYEATTNVTTNLSSADAVVITSPSEGYTQSERDALAEFAANGGVVILHDQSDYNDFDATANHNEIASALNASFRFNDDQVTDSKSNTGQEFVPVTSNYNTATFPALFDTRDGLGTTRSVNTTADVDVVDPLGGDALLPALTS</sequence>
<dbReference type="Gene3D" id="2.40.50.90">
    <property type="match status" value="1"/>
</dbReference>
<dbReference type="PROSITE" id="PS01123">
    <property type="entry name" value="TNASE_1"/>
    <property type="match status" value="1"/>
</dbReference>
<comment type="caution">
    <text evidence="2">The sequence shown here is derived from an EMBL/GenBank/DDBJ whole genome shotgun (WGS) entry which is preliminary data.</text>
</comment>
<dbReference type="Proteomes" id="UP000011586">
    <property type="component" value="Unassembled WGS sequence"/>
</dbReference>
<accession>M0EPC7</accession>
<feature type="domain" description="TNase-like" evidence="1">
    <location>
        <begin position="672"/>
        <end position="817"/>
    </location>
</feature>
<dbReference type="InterPro" id="IPR035437">
    <property type="entry name" value="SNase_OB-fold_sf"/>
</dbReference>
<reference evidence="2 3" key="1">
    <citation type="journal article" date="2014" name="PLoS Genet.">
        <title>Phylogenetically driven sequencing of extremely halophilic archaea reveals strategies for static and dynamic osmo-response.</title>
        <authorList>
            <person name="Becker E.A."/>
            <person name="Seitzer P.M."/>
            <person name="Tritt A."/>
            <person name="Larsen D."/>
            <person name="Krusor M."/>
            <person name="Yao A.I."/>
            <person name="Wu D."/>
            <person name="Madern D."/>
            <person name="Eisen J.A."/>
            <person name="Darling A.E."/>
            <person name="Facciotti M.T."/>
        </authorList>
    </citation>
    <scope>NUCLEOTIDE SEQUENCE [LARGE SCALE GENOMIC DNA]</scope>
    <source>
        <strain evidence="2 3">DSM 19288</strain>
    </source>
</reference>
<evidence type="ECO:0000313" key="3">
    <source>
        <dbReference type="Proteomes" id="UP000011586"/>
    </source>
</evidence>
<dbReference type="SMART" id="SM00318">
    <property type="entry name" value="SNc"/>
    <property type="match status" value="1"/>
</dbReference>
<proteinExistence type="predicted"/>
<dbReference type="RefSeq" id="WP_008440082.1">
    <property type="nucleotide sequence ID" value="NZ_AOJK01000005.1"/>
</dbReference>
<gene>
    <name evidence="2" type="ORF">C463_00435</name>
</gene>
<dbReference type="InterPro" id="IPR016071">
    <property type="entry name" value="Staphylococal_nuclease_OB-fold"/>
</dbReference>
<dbReference type="Pfam" id="PF00565">
    <property type="entry name" value="SNase"/>
    <property type="match status" value="1"/>
</dbReference>
<dbReference type="PATRIC" id="fig|1227465.4.peg.76"/>
<dbReference type="InterPro" id="IPR025646">
    <property type="entry name" value="DUF4350"/>
</dbReference>
<evidence type="ECO:0000313" key="2">
    <source>
        <dbReference type="EMBL" id="ELZ48777.1"/>
    </source>
</evidence>
<evidence type="ECO:0000259" key="1">
    <source>
        <dbReference type="PROSITE" id="PS50830"/>
    </source>
</evidence>
<dbReference type="InterPro" id="IPR002071">
    <property type="entry name" value="Thermonucl_AS"/>
</dbReference>
<dbReference type="PROSITE" id="PS50830">
    <property type="entry name" value="TNASE_3"/>
    <property type="match status" value="1"/>
</dbReference>